<dbReference type="RefSeq" id="WP_192780058.1">
    <property type="nucleotide sequence ID" value="NZ_BAAASY010000010.1"/>
</dbReference>
<keyword evidence="1" id="KW-0805">Transcription regulation</keyword>
<name>A0ABR9KV73_9ACTN</name>
<evidence type="ECO:0000256" key="3">
    <source>
        <dbReference type="SAM" id="Phobius"/>
    </source>
</evidence>
<dbReference type="Gene3D" id="1.10.10.1320">
    <property type="entry name" value="Anti-sigma factor, zinc-finger domain"/>
    <property type="match status" value="1"/>
</dbReference>
<gene>
    <name evidence="4" type="ORF">H4W81_008716</name>
</gene>
<keyword evidence="2" id="KW-0804">Transcription</keyword>
<proteinExistence type="predicted"/>
<accession>A0ABR9KV73</accession>
<dbReference type="Proteomes" id="UP000661607">
    <property type="component" value="Unassembled WGS sequence"/>
</dbReference>
<evidence type="ECO:0008006" key="6">
    <source>
        <dbReference type="Google" id="ProtNLM"/>
    </source>
</evidence>
<evidence type="ECO:0000256" key="2">
    <source>
        <dbReference type="ARBA" id="ARBA00023163"/>
    </source>
</evidence>
<feature type="transmembrane region" description="Helical" evidence="3">
    <location>
        <begin position="79"/>
        <end position="99"/>
    </location>
</feature>
<keyword evidence="3" id="KW-0812">Transmembrane</keyword>
<evidence type="ECO:0000313" key="4">
    <source>
        <dbReference type="EMBL" id="MBE1565937.1"/>
    </source>
</evidence>
<dbReference type="EMBL" id="JADBEF010000001">
    <property type="protein sequence ID" value="MBE1565937.1"/>
    <property type="molecule type" value="Genomic_DNA"/>
</dbReference>
<keyword evidence="3" id="KW-1133">Transmembrane helix</keyword>
<dbReference type="InterPro" id="IPR041916">
    <property type="entry name" value="Anti_sigma_zinc_sf"/>
</dbReference>
<comment type="caution">
    <text evidence="4">The sequence shown here is derived from an EMBL/GenBank/DDBJ whole genome shotgun (WGS) entry which is preliminary data.</text>
</comment>
<organism evidence="4 5">
    <name type="scientific">Nonomuraea africana</name>
    <dbReference type="NCBI Taxonomy" id="46171"/>
    <lineage>
        <taxon>Bacteria</taxon>
        <taxon>Bacillati</taxon>
        <taxon>Actinomycetota</taxon>
        <taxon>Actinomycetes</taxon>
        <taxon>Streptosporangiales</taxon>
        <taxon>Streptosporangiaceae</taxon>
        <taxon>Nonomuraea</taxon>
    </lineage>
</organism>
<keyword evidence="5" id="KW-1185">Reference proteome</keyword>
<sequence length="229" mass="24949">MLHDPERDAAAYLADELSAWRRLWFERHMLDCHECWSEANTARQGRMLAESLRQVAPPSTRERIRSVADLAQAPDRRRWPSLILASAAAVAIAIVLALLPRLMEQQPASLVAAAQLLRSGAPTVQQQPGPPVPRIGEYAWRGTAQRALGEVTATVYSYSAPDGRRILVVASNRQFPRAVNAHDLKPAPSWMAEIGDVSLFCSDKGGTSWLTVAADDATALSAGHALGLR</sequence>
<reference evidence="4 5" key="1">
    <citation type="submission" date="2020-10" db="EMBL/GenBank/DDBJ databases">
        <title>Sequencing the genomes of 1000 actinobacteria strains.</title>
        <authorList>
            <person name="Klenk H.-P."/>
        </authorList>
    </citation>
    <scope>NUCLEOTIDE SEQUENCE [LARGE SCALE GENOMIC DNA]</scope>
    <source>
        <strain evidence="4 5">DSM 43748</strain>
    </source>
</reference>
<protein>
    <recommendedName>
        <fullName evidence="6">Zf-HC2 domain-containing protein</fullName>
    </recommendedName>
</protein>
<keyword evidence="3" id="KW-0472">Membrane</keyword>
<evidence type="ECO:0000256" key="1">
    <source>
        <dbReference type="ARBA" id="ARBA00023015"/>
    </source>
</evidence>
<evidence type="ECO:0000313" key="5">
    <source>
        <dbReference type="Proteomes" id="UP000661607"/>
    </source>
</evidence>